<comment type="similarity">
    <text evidence="2">Belongs to the DadA oxidoreductase family.</text>
</comment>
<dbReference type="PANTHER" id="PTHR13847">
    <property type="entry name" value="SARCOSINE DEHYDROGENASE-RELATED"/>
    <property type="match status" value="1"/>
</dbReference>
<dbReference type="SUPFAM" id="SSF54373">
    <property type="entry name" value="FAD-linked reductases, C-terminal domain"/>
    <property type="match status" value="1"/>
</dbReference>
<evidence type="ECO:0000256" key="2">
    <source>
        <dbReference type="ARBA" id="ARBA00009410"/>
    </source>
</evidence>
<dbReference type="Gene3D" id="3.30.9.10">
    <property type="entry name" value="D-Amino Acid Oxidase, subunit A, domain 2"/>
    <property type="match status" value="1"/>
</dbReference>
<reference evidence="7" key="1">
    <citation type="submission" date="2016-10" db="EMBL/GenBank/DDBJ databases">
        <authorList>
            <person name="Varghese N."/>
            <person name="Submissions S."/>
        </authorList>
    </citation>
    <scope>NUCLEOTIDE SEQUENCE [LARGE SCALE GENOMIC DNA]</scope>
    <source>
        <strain evidence="7">DSM 4771</strain>
    </source>
</reference>
<evidence type="ECO:0000256" key="3">
    <source>
        <dbReference type="ARBA" id="ARBA00022630"/>
    </source>
</evidence>
<proteinExistence type="inferred from homology"/>
<feature type="domain" description="FAD dependent oxidoreductase" evidence="5">
    <location>
        <begin position="5"/>
        <end position="352"/>
    </location>
</feature>
<gene>
    <name evidence="6" type="ORF">SAMN04490247_3288</name>
</gene>
<keyword evidence="4" id="KW-0560">Oxidoreductase</keyword>
<dbReference type="InterPro" id="IPR006076">
    <property type="entry name" value="FAD-dep_OxRdtase"/>
</dbReference>
<dbReference type="Gene3D" id="3.50.50.60">
    <property type="entry name" value="FAD/NAD(P)-binding domain"/>
    <property type="match status" value="1"/>
</dbReference>
<evidence type="ECO:0000313" key="7">
    <source>
        <dbReference type="Proteomes" id="UP000199225"/>
    </source>
</evidence>
<dbReference type="Pfam" id="PF01266">
    <property type="entry name" value="DAO"/>
    <property type="match status" value="1"/>
</dbReference>
<evidence type="ECO:0000259" key="5">
    <source>
        <dbReference type="Pfam" id="PF01266"/>
    </source>
</evidence>
<name>A0A1G8WQZ9_9BACI</name>
<dbReference type="RefSeq" id="WP_093194908.1">
    <property type="nucleotide sequence ID" value="NZ_FNEV01000018.1"/>
</dbReference>
<dbReference type="EMBL" id="FNEV01000018">
    <property type="protein sequence ID" value="SDJ80487.1"/>
    <property type="molecule type" value="Genomic_DNA"/>
</dbReference>
<dbReference type="GO" id="GO:0016491">
    <property type="term" value="F:oxidoreductase activity"/>
    <property type="evidence" value="ECO:0007669"/>
    <property type="project" value="UniProtKB-KW"/>
</dbReference>
<dbReference type="GO" id="GO:0005737">
    <property type="term" value="C:cytoplasm"/>
    <property type="evidence" value="ECO:0007669"/>
    <property type="project" value="TreeGrafter"/>
</dbReference>
<protein>
    <submittedName>
        <fullName evidence="6">D-amino-acid dehydrogenase</fullName>
    </submittedName>
</protein>
<accession>A0A1G8WQZ9</accession>
<dbReference type="SUPFAM" id="SSF51905">
    <property type="entry name" value="FAD/NAD(P)-binding domain"/>
    <property type="match status" value="1"/>
</dbReference>
<evidence type="ECO:0000256" key="1">
    <source>
        <dbReference type="ARBA" id="ARBA00001974"/>
    </source>
</evidence>
<organism evidence="6 7">
    <name type="scientific">Salimicrobium halophilum</name>
    <dbReference type="NCBI Taxonomy" id="86666"/>
    <lineage>
        <taxon>Bacteria</taxon>
        <taxon>Bacillati</taxon>
        <taxon>Bacillota</taxon>
        <taxon>Bacilli</taxon>
        <taxon>Bacillales</taxon>
        <taxon>Bacillaceae</taxon>
        <taxon>Salimicrobium</taxon>
    </lineage>
</organism>
<keyword evidence="7" id="KW-1185">Reference proteome</keyword>
<dbReference type="PANTHER" id="PTHR13847:SF286">
    <property type="entry name" value="D-AMINO ACID DEHYDROGENASE"/>
    <property type="match status" value="1"/>
</dbReference>
<sequence>MTERYIVIGAGILGASTAYHLAKAGKEVLVVDRGDDGQATAVAAGIICPWLSLRRNKRWYRLASGGAGYYPKLVKELEDMGETNTGYKQVGAIKMHQKEEKARDMYERALQKKEYTPEMGEVTYLPHGEPKNYFPPLDEAYAGVHVSGAARVNGREVRDALIRAAKKLGVTFVHGTAELLYKEAEVYGVSVEGEVYETEQVVAANGAWAKELLDPLGLHVDAGPQKALIAHLNVPDAETGDWPVLLPPGNKYMLAFDGGRLVSGATQSSDEGFDHGVRASLLQEIIGKMIEVAPGLENMEFHAAKIGFRPYTPGSMPVYGKAPGYEGLYIANGLGASGLTAGPYVGAELARLMMGVETELDPADYTIEQIME</sequence>
<evidence type="ECO:0000256" key="4">
    <source>
        <dbReference type="ARBA" id="ARBA00023002"/>
    </source>
</evidence>
<dbReference type="STRING" id="86666.SAMN04490247_3288"/>
<dbReference type="OrthoDB" id="9805337at2"/>
<dbReference type="InterPro" id="IPR036188">
    <property type="entry name" value="FAD/NAD-bd_sf"/>
</dbReference>
<comment type="cofactor">
    <cofactor evidence="1">
        <name>FAD</name>
        <dbReference type="ChEBI" id="CHEBI:57692"/>
    </cofactor>
</comment>
<dbReference type="Proteomes" id="UP000199225">
    <property type="component" value="Unassembled WGS sequence"/>
</dbReference>
<dbReference type="AlphaFoldDB" id="A0A1G8WQZ9"/>
<keyword evidence="3" id="KW-0285">Flavoprotein</keyword>
<evidence type="ECO:0000313" key="6">
    <source>
        <dbReference type="EMBL" id="SDJ80487.1"/>
    </source>
</evidence>